<keyword evidence="1" id="KW-1133">Transmembrane helix</keyword>
<dbReference type="RefSeq" id="WP_090618793.1">
    <property type="nucleotide sequence ID" value="NZ_FOFD01000004.1"/>
</dbReference>
<evidence type="ECO:0000313" key="2">
    <source>
        <dbReference type="EMBL" id="SER16468.1"/>
    </source>
</evidence>
<keyword evidence="3" id="KW-1185">Reference proteome</keyword>
<evidence type="ECO:0000256" key="1">
    <source>
        <dbReference type="SAM" id="Phobius"/>
    </source>
</evidence>
<dbReference type="Proteomes" id="UP000199114">
    <property type="component" value="Unassembled WGS sequence"/>
</dbReference>
<proteinExistence type="predicted"/>
<accession>A0A1H9LYI9</accession>
<keyword evidence="1" id="KW-0472">Membrane</keyword>
<feature type="transmembrane region" description="Helical" evidence="1">
    <location>
        <begin position="6"/>
        <end position="24"/>
    </location>
</feature>
<protein>
    <submittedName>
        <fullName evidence="2">Uncharacterized protein</fullName>
    </submittedName>
</protein>
<feature type="transmembrane region" description="Helical" evidence="1">
    <location>
        <begin position="31"/>
        <end position="53"/>
    </location>
</feature>
<keyword evidence="1" id="KW-0812">Transmembrane</keyword>
<organism evidence="2 3">
    <name type="scientific">Natrinema salaciae</name>
    <dbReference type="NCBI Taxonomy" id="1186196"/>
    <lineage>
        <taxon>Archaea</taxon>
        <taxon>Methanobacteriati</taxon>
        <taxon>Methanobacteriota</taxon>
        <taxon>Stenosarchaea group</taxon>
        <taxon>Halobacteria</taxon>
        <taxon>Halobacteriales</taxon>
        <taxon>Natrialbaceae</taxon>
        <taxon>Natrinema</taxon>
    </lineage>
</organism>
<sequence length="92" mass="10387">MEYAIHLLLMVGIALIGLFIRHVLNIPPTEYQTFVMTIIMFAILTVAVFLPGHNSFKKIIIAVGLGFAIVGFNDTLWKKYRMGKSVTEPFDE</sequence>
<dbReference type="AlphaFoldDB" id="A0A1H9LYI9"/>
<feature type="transmembrane region" description="Helical" evidence="1">
    <location>
        <begin position="59"/>
        <end position="77"/>
    </location>
</feature>
<gene>
    <name evidence="2" type="ORF">SAMN04489841_3135</name>
</gene>
<evidence type="ECO:0000313" key="3">
    <source>
        <dbReference type="Proteomes" id="UP000199114"/>
    </source>
</evidence>
<reference evidence="3" key="1">
    <citation type="submission" date="2016-10" db="EMBL/GenBank/DDBJ databases">
        <authorList>
            <person name="Varghese N."/>
            <person name="Submissions S."/>
        </authorList>
    </citation>
    <scope>NUCLEOTIDE SEQUENCE [LARGE SCALE GENOMIC DNA]</scope>
    <source>
        <strain evidence="3">DSM 25055</strain>
    </source>
</reference>
<name>A0A1H9LYI9_9EURY</name>
<dbReference type="EMBL" id="FOFD01000004">
    <property type="protein sequence ID" value="SER16468.1"/>
    <property type="molecule type" value="Genomic_DNA"/>
</dbReference>